<dbReference type="HOGENOM" id="CLU_352263_0_0_0"/>
<dbReference type="eggNOG" id="COG3669">
    <property type="taxonomic scope" value="Bacteria"/>
</dbReference>
<dbReference type="CAZy" id="GH29">
    <property type="family name" value="Glycoside Hydrolase Family 29"/>
</dbReference>
<dbReference type="InterPro" id="IPR006584">
    <property type="entry name" value="Cellulose-bd_IV"/>
</dbReference>
<dbReference type="Gene3D" id="2.80.10.50">
    <property type="match status" value="1"/>
</dbReference>
<dbReference type="SUPFAM" id="SSF49785">
    <property type="entry name" value="Galactose-binding domain-like"/>
    <property type="match status" value="1"/>
</dbReference>
<dbReference type="InterPro" id="IPR005084">
    <property type="entry name" value="CBM6"/>
</dbReference>
<evidence type="ECO:0000256" key="3">
    <source>
        <dbReference type="ARBA" id="ARBA00012662"/>
    </source>
</evidence>
<dbReference type="SUPFAM" id="SSF51445">
    <property type="entry name" value="(Trans)glycosidases"/>
    <property type="match status" value="1"/>
</dbReference>
<dbReference type="Gene3D" id="3.20.20.80">
    <property type="entry name" value="Glycosidases"/>
    <property type="match status" value="1"/>
</dbReference>
<dbReference type="PROSITE" id="PS51175">
    <property type="entry name" value="CBM6"/>
    <property type="match status" value="1"/>
</dbReference>
<dbReference type="Pfam" id="PF03422">
    <property type="entry name" value="CBM_6"/>
    <property type="match status" value="1"/>
</dbReference>
<dbReference type="InterPro" id="IPR008979">
    <property type="entry name" value="Galactose-bd-like_sf"/>
</dbReference>
<dbReference type="InterPro" id="IPR016286">
    <property type="entry name" value="FUC_metazoa-typ"/>
</dbReference>
<dbReference type="InterPro" id="IPR031919">
    <property type="entry name" value="Fucosidase_C"/>
</dbReference>
<dbReference type="InterPro" id="IPR017853">
    <property type="entry name" value="GH"/>
</dbReference>
<feature type="domain" description="CBM6" evidence="8">
    <location>
        <begin position="656"/>
        <end position="795"/>
    </location>
</feature>
<dbReference type="Pfam" id="PF01120">
    <property type="entry name" value="Alpha_L_fucos"/>
    <property type="match status" value="1"/>
</dbReference>
<evidence type="ECO:0000313" key="9">
    <source>
        <dbReference type="EMBL" id="ACB76498.1"/>
    </source>
</evidence>
<sequence length="798" mass="88254">MKTFRLLAAIWLLPACGFAQTAPAPYQPSFESLERANPAPEWFKDAKFGIYFHWGVYSVPAFGNEWYPRTMYLDGTAEHRHHVERYGDPREWPYHNFIVGARDKEGRFVQFAPKLKSAGGHFDPAEWAQLFADAGAKFAGPVAEHHDGFSMWASKVNPWNAKDQGPKLDLVGLFTEAIRARGLRTVLSMHHAYNITGFYEGVPPQQDPKLQILYGQQGKERNEALWLAKHKEIIDGYRPDIIWQDFNLHKISPSVLLEFLAYYYNQAAGWKKEVVATYKDGLNPRCAVLDYERGGPADTVEKYWLTDDAISSSSWSYTEGISYYSTKQILHGFIDRISKNGNLLLNVSPRADGTIPQEQKNLLLTMGGWLKKYGEAVYATRAWDLYGEGPTKMGAAHGVMGPPREGTAQDVRYTRAKDNSTLYAILLGWPDGQSEFVLRALSSERIDGRRLKSVALINGRAGAYLPLEHTQDAQGLRVRLPARPFDELAYVLKLDFAGGIPAFDNFAAFEGAEFYHLVPGSDSGDLVLGADLTLTTARKAPANQWKVEHLGKGVHRLLNREDPRTALAWDGTRRIFVRVAVTGADTQLWKIARAPGGLVTLANVSDPTARLSLSAAPAAGIGAALAPAADPLLARWQLREVCDTPQQAFKPHALPGVVEAEDFDVGCPGDAYRDRDEINEGGQYRPDQGVDLGECSAGGYTLGWTHAGEWTAYTVTVDASASYGVSFHVATGNPGAKFHLESDGVDLTGTIDVPNTKGFQNWTNVKHTIHLDAGQHVLKVVIDGDYVNLDKMDFEKSE</sequence>
<dbReference type="SUPFAM" id="SSF50370">
    <property type="entry name" value="Ricin B-like lectins"/>
    <property type="match status" value="1"/>
</dbReference>
<dbReference type="Gene3D" id="2.60.120.260">
    <property type="entry name" value="Galactose-binding domain-like"/>
    <property type="match status" value="1"/>
</dbReference>
<dbReference type="PRINTS" id="PR00741">
    <property type="entry name" value="GLHYDRLASE29"/>
</dbReference>
<dbReference type="KEGG" id="ote:Oter_3218"/>
<dbReference type="GO" id="GO:0005764">
    <property type="term" value="C:lysosome"/>
    <property type="evidence" value="ECO:0007669"/>
    <property type="project" value="TreeGrafter"/>
</dbReference>
<proteinExistence type="inferred from homology"/>
<dbReference type="EMBL" id="CP001032">
    <property type="protein sequence ID" value="ACB76498.1"/>
    <property type="molecule type" value="Genomic_DNA"/>
</dbReference>
<dbReference type="PANTHER" id="PTHR10030">
    <property type="entry name" value="ALPHA-L-FUCOSIDASE"/>
    <property type="match status" value="1"/>
</dbReference>
<comment type="similarity">
    <text evidence="2">Belongs to the glycosyl hydrolase 29 family.</text>
</comment>
<dbReference type="PANTHER" id="PTHR10030:SF37">
    <property type="entry name" value="ALPHA-L-FUCOSIDASE-RELATED"/>
    <property type="match status" value="1"/>
</dbReference>
<feature type="signal peptide" evidence="7">
    <location>
        <begin position="1"/>
        <end position="21"/>
    </location>
</feature>
<dbReference type="GO" id="GO:0004560">
    <property type="term" value="F:alpha-L-fucosidase activity"/>
    <property type="evidence" value="ECO:0007669"/>
    <property type="project" value="UniProtKB-EC"/>
</dbReference>
<dbReference type="GO" id="GO:0016139">
    <property type="term" value="P:glycoside catabolic process"/>
    <property type="evidence" value="ECO:0007669"/>
    <property type="project" value="TreeGrafter"/>
</dbReference>
<dbReference type="Pfam" id="PF16757">
    <property type="entry name" value="Fucosidase_C"/>
    <property type="match status" value="1"/>
</dbReference>
<dbReference type="OrthoDB" id="107551at2"/>
<dbReference type="CDD" id="cd04080">
    <property type="entry name" value="CBM6_cellulase-like"/>
    <property type="match status" value="1"/>
</dbReference>
<gene>
    <name evidence="9" type="ordered locus">Oter_3218</name>
</gene>
<keyword evidence="10" id="KW-1185">Reference proteome</keyword>
<dbReference type="Proteomes" id="UP000007013">
    <property type="component" value="Chromosome"/>
</dbReference>
<evidence type="ECO:0000256" key="1">
    <source>
        <dbReference type="ARBA" id="ARBA00004071"/>
    </source>
</evidence>
<accession>B1ZN47</accession>
<protein>
    <recommendedName>
        <fullName evidence="3">alpha-L-fucosidase</fullName>
        <ecNumber evidence="3">3.2.1.51</ecNumber>
    </recommendedName>
</protein>
<evidence type="ECO:0000256" key="5">
    <source>
        <dbReference type="ARBA" id="ARBA00022801"/>
    </source>
</evidence>
<keyword evidence="6 9" id="KW-0326">Glycosidase</keyword>
<dbReference type="GO" id="GO:0030246">
    <property type="term" value="F:carbohydrate binding"/>
    <property type="evidence" value="ECO:0007669"/>
    <property type="project" value="InterPro"/>
</dbReference>
<dbReference type="InterPro" id="IPR057739">
    <property type="entry name" value="Glyco_hydro_29_N"/>
</dbReference>
<name>B1ZN47_OPITP</name>
<dbReference type="InterPro" id="IPR013780">
    <property type="entry name" value="Glyco_hydro_b"/>
</dbReference>
<evidence type="ECO:0000259" key="8">
    <source>
        <dbReference type="PROSITE" id="PS51175"/>
    </source>
</evidence>
<dbReference type="SMART" id="SM00812">
    <property type="entry name" value="Alpha_L_fucos"/>
    <property type="match status" value="1"/>
</dbReference>
<dbReference type="InterPro" id="IPR000933">
    <property type="entry name" value="Glyco_hydro_29"/>
</dbReference>
<evidence type="ECO:0000256" key="4">
    <source>
        <dbReference type="ARBA" id="ARBA00022729"/>
    </source>
</evidence>
<comment type="function">
    <text evidence="1">Alpha-L-fucosidase is responsible for hydrolyzing the alpha-1,6-linked fucose joined to the reducing-end N-acetylglucosamine of the carbohydrate moieties of glycoproteins.</text>
</comment>
<evidence type="ECO:0000256" key="7">
    <source>
        <dbReference type="SAM" id="SignalP"/>
    </source>
</evidence>
<dbReference type="InterPro" id="IPR035992">
    <property type="entry name" value="Ricin_B-like_lectins"/>
</dbReference>
<keyword evidence="4 7" id="KW-0732">Signal</keyword>
<evidence type="ECO:0000313" key="10">
    <source>
        <dbReference type="Proteomes" id="UP000007013"/>
    </source>
</evidence>
<dbReference type="EC" id="3.2.1.51" evidence="3"/>
<dbReference type="CAZy" id="CBM6">
    <property type="family name" value="Carbohydrate-Binding Module Family 6"/>
</dbReference>
<reference evidence="9 10" key="1">
    <citation type="journal article" date="2011" name="J. Bacteriol.">
        <title>Genome sequence of the verrucomicrobium Opitutus terrae PB90-1, an abundant inhabitant of rice paddy soil ecosystems.</title>
        <authorList>
            <person name="van Passel M.W."/>
            <person name="Kant R."/>
            <person name="Palva A."/>
            <person name="Copeland A."/>
            <person name="Lucas S."/>
            <person name="Lapidus A."/>
            <person name="Glavina del Rio T."/>
            <person name="Pitluck S."/>
            <person name="Goltsman E."/>
            <person name="Clum A."/>
            <person name="Sun H."/>
            <person name="Schmutz J."/>
            <person name="Larimer F.W."/>
            <person name="Land M.L."/>
            <person name="Hauser L."/>
            <person name="Kyrpides N."/>
            <person name="Mikhailova N."/>
            <person name="Richardson P.P."/>
            <person name="Janssen P.H."/>
            <person name="de Vos W.M."/>
            <person name="Smidt H."/>
        </authorList>
    </citation>
    <scope>NUCLEOTIDE SEQUENCE [LARGE SCALE GENOMIC DNA]</scope>
    <source>
        <strain evidence="10">DSM 11246 / JCM 15787 / PB90-1</strain>
    </source>
</reference>
<dbReference type="Gene3D" id="2.60.40.1180">
    <property type="entry name" value="Golgi alpha-mannosidase II"/>
    <property type="match status" value="1"/>
</dbReference>
<keyword evidence="5 9" id="KW-0378">Hydrolase</keyword>
<dbReference type="STRING" id="452637.Oter_3218"/>
<feature type="chain" id="PRO_5002771909" description="alpha-L-fucosidase" evidence="7">
    <location>
        <begin position="22"/>
        <end position="798"/>
    </location>
</feature>
<dbReference type="SMART" id="SM00606">
    <property type="entry name" value="CBD_IV"/>
    <property type="match status" value="1"/>
</dbReference>
<dbReference type="GO" id="GO:0006004">
    <property type="term" value="P:fucose metabolic process"/>
    <property type="evidence" value="ECO:0007669"/>
    <property type="project" value="InterPro"/>
</dbReference>
<dbReference type="AlphaFoldDB" id="B1ZN47"/>
<dbReference type="RefSeq" id="WP_012376027.1">
    <property type="nucleotide sequence ID" value="NC_010571.1"/>
</dbReference>
<evidence type="ECO:0000256" key="6">
    <source>
        <dbReference type="ARBA" id="ARBA00023295"/>
    </source>
</evidence>
<evidence type="ECO:0000256" key="2">
    <source>
        <dbReference type="ARBA" id="ARBA00007951"/>
    </source>
</evidence>
<organism evidence="9 10">
    <name type="scientific">Opitutus terrae (strain DSM 11246 / JCM 15787 / PB90-1)</name>
    <dbReference type="NCBI Taxonomy" id="452637"/>
    <lineage>
        <taxon>Bacteria</taxon>
        <taxon>Pseudomonadati</taxon>
        <taxon>Verrucomicrobiota</taxon>
        <taxon>Opitutia</taxon>
        <taxon>Opitutales</taxon>
        <taxon>Opitutaceae</taxon>
        <taxon>Opitutus</taxon>
    </lineage>
</organism>